<dbReference type="InterPro" id="IPR014721">
    <property type="entry name" value="Ribsml_uS5_D2-typ_fold_subgr"/>
</dbReference>
<keyword evidence="5" id="KW-1185">Reference proteome</keyword>
<dbReference type="PANTHER" id="PTHR43290:SF2">
    <property type="entry name" value="MEVALONATE KINASE"/>
    <property type="match status" value="1"/>
</dbReference>
<comment type="caution">
    <text evidence="4">The sequence shown here is derived from an EMBL/GenBank/DDBJ whole genome shotgun (WGS) entry which is preliminary data.</text>
</comment>
<feature type="region of interest" description="Disordered" evidence="3">
    <location>
        <begin position="12"/>
        <end position="31"/>
    </location>
</feature>
<evidence type="ECO:0000313" key="4">
    <source>
        <dbReference type="EMBL" id="TKR64126.1"/>
    </source>
</evidence>
<dbReference type="InterPro" id="IPR020568">
    <property type="entry name" value="Ribosomal_Su5_D2-typ_SF"/>
</dbReference>
<dbReference type="STRING" id="34508.A0A4U5M5J7"/>
<dbReference type="UniPathway" id="UPA00057">
    <property type="reaction ID" value="UER00098"/>
</dbReference>
<dbReference type="OrthoDB" id="1652964at2759"/>
<dbReference type="GO" id="GO:0006695">
    <property type="term" value="P:cholesterol biosynthetic process"/>
    <property type="evidence" value="ECO:0007669"/>
    <property type="project" value="TreeGrafter"/>
</dbReference>
<evidence type="ECO:0000256" key="1">
    <source>
        <dbReference type="ARBA" id="ARBA00022679"/>
    </source>
</evidence>
<dbReference type="GO" id="GO:0005829">
    <property type="term" value="C:cytosol"/>
    <property type="evidence" value="ECO:0007669"/>
    <property type="project" value="TreeGrafter"/>
</dbReference>
<evidence type="ECO:0000256" key="2">
    <source>
        <dbReference type="ARBA" id="ARBA00022777"/>
    </source>
</evidence>
<dbReference type="EMBL" id="AZBU02000009">
    <property type="protein sequence ID" value="TKR64126.1"/>
    <property type="molecule type" value="Genomic_DNA"/>
</dbReference>
<organism evidence="4 5">
    <name type="scientific">Steinernema carpocapsae</name>
    <name type="common">Entomopathogenic nematode</name>
    <dbReference type="NCBI Taxonomy" id="34508"/>
    <lineage>
        <taxon>Eukaryota</taxon>
        <taxon>Metazoa</taxon>
        <taxon>Ecdysozoa</taxon>
        <taxon>Nematoda</taxon>
        <taxon>Chromadorea</taxon>
        <taxon>Rhabditida</taxon>
        <taxon>Tylenchina</taxon>
        <taxon>Panagrolaimomorpha</taxon>
        <taxon>Strongyloidoidea</taxon>
        <taxon>Steinernematidae</taxon>
        <taxon>Steinernema</taxon>
    </lineage>
</organism>
<dbReference type="PANTHER" id="PTHR43290">
    <property type="entry name" value="MEVALONATE KINASE"/>
    <property type="match status" value="1"/>
</dbReference>
<feature type="compositionally biased region" description="Low complexity" evidence="3">
    <location>
        <begin position="13"/>
        <end position="31"/>
    </location>
</feature>
<dbReference type="GO" id="GO:0019287">
    <property type="term" value="P:isopentenyl diphosphate biosynthetic process, mevalonate pathway"/>
    <property type="evidence" value="ECO:0007669"/>
    <property type="project" value="UniProtKB-UniPathway"/>
</dbReference>
<dbReference type="Proteomes" id="UP000298663">
    <property type="component" value="Unassembled WGS sequence"/>
</dbReference>
<sequence>MISDRFFSLKFPSRSSVGDSSSAASSSSLMNNHNHASSSASSVVTASPMRSLTSAHGGLYVSAPGKIILFGEHAVVQGKTAVAGSIDLRTYVSLFTSADGRIYLSLPDLGVEKTWMLKDLLKVIDRINTLILNRMPNRRNVAPVAGDRLHVGTELAGLAQDQPKTEKAGAAAGATEKAIYAFWYLLIGVMQRKRDLLAVKMTVRFKLPSCVGLGSSGAFCVCIATALLQTAGIIPPPTITADEKGCLKWDDIHLEIIRNWSAAAEKPLSTTGRVAWTLLSALSVVLPATDKAMLLSSFTACPT</sequence>
<gene>
    <name evidence="4" type="ORF">L596_024709</name>
</gene>
<protein>
    <submittedName>
        <fullName evidence="4">Uncharacterized protein</fullName>
    </submittedName>
</protein>
<name>A0A4U5M5J7_STECR</name>
<dbReference type="AlphaFoldDB" id="A0A4U5M5J7"/>
<dbReference type="GO" id="GO:0005524">
    <property type="term" value="F:ATP binding"/>
    <property type="evidence" value="ECO:0007669"/>
    <property type="project" value="InterPro"/>
</dbReference>
<dbReference type="GO" id="GO:0004496">
    <property type="term" value="F:mevalonate kinase activity"/>
    <property type="evidence" value="ECO:0007669"/>
    <property type="project" value="InterPro"/>
</dbReference>
<dbReference type="InterPro" id="IPR006205">
    <property type="entry name" value="Mev_gal_kin"/>
</dbReference>
<evidence type="ECO:0000256" key="3">
    <source>
        <dbReference type="SAM" id="MobiDB-lite"/>
    </source>
</evidence>
<dbReference type="SUPFAM" id="SSF54211">
    <property type="entry name" value="Ribosomal protein S5 domain 2-like"/>
    <property type="match status" value="1"/>
</dbReference>
<keyword evidence="2" id="KW-0418">Kinase</keyword>
<reference evidence="4 5" key="2">
    <citation type="journal article" date="2019" name="G3 (Bethesda)">
        <title>Hybrid Assembly of the Genome of the Entomopathogenic Nematode Steinernema carpocapsae Identifies the X-Chromosome.</title>
        <authorList>
            <person name="Serra L."/>
            <person name="Macchietto M."/>
            <person name="Macias-Munoz A."/>
            <person name="McGill C.J."/>
            <person name="Rodriguez I.M."/>
            <person name="Rodriguez B."/>
            <person name="Murad R."/>
            <person name="Mortazavi A."/>
        </authorList>
    </citation>
    <scope>NUCLEOTIDE SEQUENCE [LARGE SCALE GENOMIC DNA]</scope>
    <source>
        <strain evidence="4 5">ALL</strain>
    </source>
</reference>
<dbReference type="Gene3D" id="3.30.230.10">
    <property type="match status" value="1"/>
</dbReference>
<proteinExistence type="predicted"/>
<dbReference type="PRINTS" id="PR00959">
    <property type="entry name" value="MEVGALKINASE"/>
</dbReference>
<accession>A0A4U5M5J7</accession>
<evidence type="ECO:0000313" key="5">
    <source>
        <dbReference type="Proteomes" id="UP000298663"/>
    </source>
</evidence>
<reference evidence="4 5" key="1">
    <citation type="journal article" date="2015" name="Genome Biol.">
        <title>Comparative genomics of Steinernema reveals deeply conserved gene regulatory networks.</title>
        <authorList>
            <person name="Dillman A.R."/>
            <person name="Macchietto M."/>
            <person name="Porter C.F."/>
            <person name="Rogers A."/>
            <person name="Williams B."/>
            <person name="Antoshechkin I."/>
            <person name="Lee M.M."/>
            <person name="Goodwin Z."/>
            <person name="Lu X."/>
            <person name="Lewis E.E."/>
            <person name="Goodrich-Blair H."/>
            <person name="Stock S.P."/>
            <person name="Adams B.J."/>
            <person name="Sternberg P.W."/>
            <person name="Mortazavi A."/>
        </authorList>
    </citation>
    <scope>NUCLEOTIDE SEQUENCE [LARGE SCALE GENOMIC DNA]</scope>
    <source>
        <strain evidence="4 5">ALL</strain>
    </source>
</reference>
<keyword evidence="1" id="KW-0808">Transferase</keyword>